<dbReference type="EMBL" id="BART01026097">
    <property type="protein sequence ID" value="GAG92762.1"/>
    <property type="molecule type" value="Genomic_DNA"/>
</dbReference>
<protein>
    <submittedName>
        <fullName evidence="1">Uncharacterized protein</fullName>
    </submittedName>
</protein>
<name>X1CI41_9ZZZZ</name>
<accession>X1CI41</accession>
<comment type="caution">
    <text evidence="1">The sequence shown here is derived from an EMBL/GenBank/DDBJ whole genome shotgun (WGS) entry which is preliminary data.</text>
</comment>
<proteinExistence type="predicted"/>
<reference evidence="1" key="1">
    <citation type="journal article" date="2014" name="Front. Microbiol.">
        <title>High frequency of phylogenetically diverse reductive dehalogenase-homologous genes in deep subseafloor sedimentary metagenomes.</title>
        <authorList>
            <person name="Kawai M."/>
            <person name="Futagami T."/>
            <person name="Toyoda A."/>
            <person name="Takaki Y."/>
            <person name="Nishi S."/>
            <person name="Hori S."/>
            <person name="Arai W."/>
            <person name="Tsubouchi T."/>
            <person name="Morono Y."/>
            <person name="Uchiyama I."/>
            <person name="Ito T."/>
            <person name="Fujiyama A."/>
            <person name="Inagaki F."/>
            <person name="Takami H."/>
        </authorList>
    </citation>
    <scope>NUCLEOTIDE SEQUENCE</scope>
    <source>
        <strain evidence="1">Expedition CK06-06</strain>
    </source>
</reference>
<gene>
    <name evidence="1" type="ORF">S01H4_46650</name>
</gene>
<organism evidence="1">
    <name type="scientific">marine sediment metagenome</name>
    <dbReference type="NCBI Taxonomy" id="412755"/>
    <lineage>
        <taxon>unclassified sequences</taxon>
        <taxon>metagenomes</taxon>
        <taxon>ecological metagenomes</taxon>
    </lineage>
</organism>
<feature type="non-terminal residue" evidence="1">
    <location>
        <position position="1"/>
    </location>
</feature>
<evidence type="ECO:0000313" key="1">
    <source>
        <dbReference type="EMBL" id="GAG92762.1"/>
    </source>
</evidence>
<dbReference type="AlphaFoldDB" id="X1CI41"/>
<sequence length="191" mass="20792">PIIQVEQKIRGLSAIGTASKSAILSASVTGAFATGTILKSGVSIKADVKLKSLLRQEARMRITQTSAMRSALITKQALKITPSITTIGLPPVSIVTPKLPLMITPPPIPIPINIPDILGRIKKRRKKRTKQIQELLYIPDFTARAIGLKAEIITMKQAQAKLKKVMTGLEVRRGVRIKSDLGMIKAVKVKF</sequence>